<dbReference type="EMBL" id="JAGPXD010000007">
    <property type="protein sequence ID" value="KAH7347348.1"/>
    <property type="molecule type" value="Genomic_DNA"/>
</dbReference>
<sequence length="350" mass="36648">MPTATTIAEFTLLNLGPLTTTFTAPSSCATATASRFGMGLAHAPFYGSLRSEECGMDRYMYTGSDTACYPSASAHNSNYMSALAARPVRYPIQYHSPGNACPSGWTTAATMTVGSYNRKQVSFAYDTAIQSVFMDVQSYYQDADFFMGAMPEISIFVDALGPGETGVACCPSSYSAEPFGRCYSQAPISVYTATTACEVILWPVNSTDQTTRTEVVTIHGETGTAHIVGWPDNAEFSTTTLHYTFSDLEEADALTGHEYVGRAPEVTPRAVVYVETMILLAAGDDTAGETTGAVEETTTSTAVTSGTSFATSSAATTGGGENTAISMRSGLAGRLVGIVAAAAAACIVGF</sequence>
<keyword evidence="2" id="KW-1185">Reference proteome</keyword>
<evidence type="ECO:0000313" key="1">
    <source>
        <dbReference type="EMBL" id="KAH7347348.1"/>
    </source>
</evidence>
<reference evidence="1" key="1">
    <citation type="journal article" date="2021" name="Nat. Commun.">
        <title>Genetic determinants of endophytism in the Arabidopsis root mycobiome.</title>
        <authorList>
            <person name="Mesny F."/>
            <person name="Miyauchi S."/>
            <person name="Thiergart T."/>
            <person name="Pickel B."/>
            <person name="Atanasova L."/>
            <person name="Karlsson M."/>
            <person name="Huettel B."/>
            <person name="Barry K.W."/>
            <person name="Haridas S."/>
            <person name="Chen C."/>
            <person name="Bauer D."/>
            <person name="Andreopoulos W."/>
            <person name="Pangilinan J."/>
            <person name="LaButti K."/>
            <person name="Riley R."/>
            <person name="Lipzen A."/>
            <person name="Clum A."/>
            <person name="Drula E."/>
            <person name="Henrissat B."/>
            <person name="Kohler A."/>
            <person name="Grigoriev I.V."/>
            <person name="Martin F.M."/>
            <person name="Hacquard S."/>
        </authorList>
    </citation>
    <scope>NUCLEOTIDE SEQUENCE</scope>
    <source>
        <strain evidence="1">MPI-CAGE-AT-0016</strain>
    </source>
</reference>
<protein>
    <submittedName>
        <fullName evidence="1">Uncharacterized protein</fullName>
    </submittedName>
</protein>
<name>A0A8K0T1I3_9PEZI</name>
<proteinExistence type="predicted"/>
<dbReference type="AlphaFoldDB" id="A0A8K0T1I3"/>
<gene>
    <name evidence="1" type="ORF">B0T11DRAFT_291192</name>
</gene>
<organism evidence="1 2">
    <name type="scientific">Plectosphaerella cucumerina</name>
    <dbReference type="NCBI Taxonomy" id="40658"/>
    <lineage>
        <taxon>Eukaryota</taxon>
        <taxon>Fungi</taxon>
        <taxon>Dikarya</taxon>
        <taxon>Ascomycota</taxon>
        <taxon>Pezizomycotina</taxon>
        <taxon>Sordariomycetes</taxon>
        <taxon>Hypocreomycetidae</taxon>
        <taxon>Glomerellales</taxon>
        <taxon>Plectosphaerellaceae</taxon>
        <taxon>Plectosphaerella</taxon>
    </lineage>
</organism>
<comment type="caution">
    <text evidence="1">The sequence shown here is derived from an EMBL/GenBank/DDBJ whole genome shotgun (WGS) entry which is preliminary data.</text>
</comment>
<dbReference type="OrthoDB" id="5429716at2759"/>
<accession>A0A8K0T1I3</accession>
<dbReference type="Proteomes" id="UP000813385">
    <property type="component" value="Unassembled WGS sequence"/>
</dbReference>
<evidence type="ECO:0000313" key="2">
    <source>
        <dbReference type="Proteomes" id="UP000813385"/>
    </source>
</evidence>